<feature type="binding site" evidence="5">
    <location>
        <position position="266"/>
    </location>
    <ligand>
        <name>dimethylallyl diphosphate</name>
        <dbReference type="ChEBI" id="CHEBI:57623"/>
    </ligand>
</feature>
<keyword evidence="5 6" id="KW-0560">Oxidoreductase</keyword>
<feature type="binding site" evidence="5">
    <location>
        <position position="224"/>
    </location>
    <ligand>
        <name>isopentenyl diphosphate</name>
        <dbReference type="ChEBI" id="CHEBI:128769"/>
    </ligand>
</feature>
<feature type="binding site" evidence="5">
    <location>
        <position position="76"/>
    </location>
    <ligand>
        <name>isopentenyl diphosphate</name>
        <dbReference type="ChEBI" id="CHEBI:128769"/>
    </ligand>
</feature>
<feature type="binding site" evidence="5">
    <location>
        <position position="224"/>
    </location>
    <ligand>
        <name>(2E)-4-hydroxy-3-methylbut-2-enyl diphosphate</name>
        <dbReference type="ChEBI" id="CHEBI:128753"/>
    </ligand>
</feature>
<feature type="binding site" evidence="5">
    <location>
        <position position="76"/>
    </location>
    <ligand>
        <name>(2E)-4-hydroxy-3-methylbut-2-enyl diphosphate</name>
        <dbReference type="ChEBI" id="CHEBI:128753"/>
    </ligand>
</feature>
<dbReference type="EMBL" id="JBBMFE010000003">
    <property type="protein sequence ID" value="MEQ2471812.1"/>
    <property type="molecule type" value="Genomic_DNA"/>
</dbReference>
<name>A0ABV1FGQ5_9FIRM</name>
<dbReference type="PANTHER" id="PTHR30426:SF0">
    <property type="entry name" value="4-HYDROXY-3-METHYLBUT-2-ENYL DIPHOSPHATE REDUCTASE"/>
    <property type="match status" value="1"/>
</dbReference>
<evidence type="ECO:0000313" key="6">
    <source>
        <dbReference type="EMBL" id="MEQ2471812.1"/>
    </source>
</evidence>
<evidence type="ECO:0000256" key="1">
    <source>
        <dbReference type="ARBA" id="ARBA00022485"/>
    </source>
</evidence>
<evidence type="ECO:0000256" key="3">
    <source>
        <dbReference type="ARBA" id="ARBA00023004"/>
    </source>
</evidence>
<feature type="binding site" evidence="5">
    <location>
        <position position="126"/>
    </location>
    <ligand>
        <name>(2E)-4-hydroxy-3-methylbut-2-enyl diphosphate</name>
        <dbReference type="ChEBI" id="CHEBI:128753"/>
    </ligand>
</feature>
<proteinExistence type="inferred from homology"/>
<dbReference type="RefSeq" id="WP_349163996.1">
    <property type="nucleotide sequence ID" value="NZ_JBBMFE010000003.1"/>
</dbReference>
<organism evidence="6 7">
    <name type="scientific">Laedolimicola intestinihominis</name>
    <dbReference type="NCBI Taxonomy" id="3133166"/>
    <lineage>
        <taxon>Bacteria</taxon>
        <taxon>Bacillati</taxon>
        <taxon>Bacillota</taxon>
        <taxon>Clostridia</taxon>
        <taxon>Lachnospirales</taxon>
        <taxon>Lachnospiraceae</taxon>
        <taxon>Laedolimicola</taxon>
    </lineage>
</organism>
<dbReference type="Gene3D" id="3.40.1010.20">
    <property type="entry name" value="4-hydroxy-3-methylbut-2-enyl diphosphate reductase, catalytic domain"/>
    <property type="match status" value="2"/>
</dbReference>
<dbReference type="EC" id="1.17.7.4" evidence="5"/>
<keyword evidence="2 5" id="KW-0479">Metal-binding</keyword>
<reference evidence="6 7" key="1">
    <citation type="submission" date="2024-03" db="EMBL/GenBank/DDBJ databases">
        <title>Human intestinal bacterial collection.</title>
        <authorList>
            <person name="Pauvert C."/>
            <person name="Hitch T.C.A."/>
            <person name="Clavel T."/>
        </authorList>
    </citation>
    <scope>NUCLEOTIDE SEQUENCE [LARGE SCALE GENOMIC DNA]</scope>
    <source>
        <strain evidence="6 7">CLA-AA-H132</strain>
    </source>
</reference>
<feature type="binding site" evidence="5">
    <location>
        <position position="222"/>
    </location>
    <ligand>
        <name>(2E)-4-hydroxy-3-methylbut-2-enyl diphosphate</name>
        <dbReference type="ChEBI" id="CHEBI:128753"/>
    </ligand>
</feature>
<feature type="binding site" evidence="5">
    <location>
        <position position="223"/>
    </location>
    <ligand>
        <name>isopentenyl diphosphate</name>
        <dbReference type="ChEBI" id="CHEBI:128769"/>
    </ligand>
</feature>
<sequence>MEVRLAKTAGFCFGVRRAVDTVYEQVEQAEGPIYTYGPIVHNEIVVQELEEKGVKVLNSEEELKSLTSGTVIIRAHGVGEKVYDLLKQQGVNLVDATCPFVKKIHRIARKEEANGRHILIIGNAKHPEVEGIRGWCEKPAYVVESLEEAENFALPMGEKLCIVSQTTFNYNKFEDIVEIISKKGYDIIVLNTICSATEERQTEAREIASDVDAMIVIGGSHSSNTQKLFEICKKECENTYYIQSLDDLDLKTSQSIRCVGITAGASTPNKIIEEVQKHVRIKF</sequence>
<dbReference type="NCBIfam" id="TIGR00216">
    <property type="entry name" value="ispH_lytB"/>
    <property type="match status" value="1"/>
</dbReference>
<feature type="binding site" evidence="5">
    <location>
        <position position="166"/>
    </location>
    <ligand>
        <name>(2E)-4-hydroxy-3-methylbut-2-enyl diphosphate</name>
        <dbReference type="ChEBI" id="CHEBI:128753"/>
    </ligand>
</feature>
<feature type="binding site" evidence="5">
    <location>
        <position position="266"/>
    </location>
    <ligand>
        <name>isopentenyl diphosphate</name>
        <dbReference type="ChEBI" id="CHEBI:128769"/>
    </ligand>
</feature>
<comment type="similarity">
    <text evidence="5">Belongs to the IspH family.</text>
</comment>
<comment type="pathway">
    <text evidence="5">Isoprenoid biosynthesis; dimethylallyl diphosphate biosynthesis; dimethylallyl diphosphate from (2E)-4-hydroxy-3-methylbutenyl diphosphate: step 1/1.</text>
</comment>
<keyword evidence="7" id="KW-1185">Reference proteome</keyword>
<keyword evidence="1 5" id="KW-0004">4Fe-4S</keyword>
<evidence type="ECO:0000256" key="2">
    <source>
        <dbReference type="ARBA" id="ARBA00022723"/>
    </source>
</evidence>
<feature type="binding site" evidence="5">
    <location>
        <position position="126"/>
    </location>
    <ligand>
        <name>dimethylallyl diphosphate</name>
        <dbReference type="ChEBI" id="CHEBI:57623"/>
    </ligand>
</feature>
<dbReference type="Pfam" id="PF02401">
    <property type="entry name" value="LYTB"/>
    <property type="match status" value="1"/>
</dbReference>
<feature type="binding site" evidence="5">
    <location>
        <position position="224"/>
    </location>
    <ligand>
        <name>dimethylallyl diphosphate</name>
        <dbReference type="ChEBI" id="CHEBI:57623"/>
    </ligand>
</feature>
<feature type="binding site" evidence="5">
    <location>
        <position position="266"/>
    </location>
    <ligand>
        <name>(2E)-4-hydroxy-3-methylbut-2-enyl diphosphate</name>
        <dbReference type="ChEBI" id="CHEBI:128753"/>
    </ligand>
</feature>
<feature type="binding site" evidence="5">
    <location>
        <position position="12"/>
    </location>
    <ligand>
        <name>[4Fe-4S] cluster</name>
        <dbReference type="ChEBI" id="CHEBI:49883"/>
    </ligand>
</feature>
<keyword evidence="4 5" id="KW-0411">Iron-sulfur</keyword>
<feature type="binding site" evidence="5">
    <location>
        <position position="194"/>
    </location>
    <ligand>
        <name>[4Fe-4S] cluster</name>
        <dbReference type="ChEBI" id="CHEBI:49883"/>
    </ligand>
</feature>
<dbReference type="PANTHER" id="PTHR30426">
    <property type="entry name" value="4-HYDROXY-3-METHYLBUT-2-ENYL DIPHOSPHATE REDUCTASE"/>
    <property type="match status" value="1"/>
</dbReference>
<accession>A0ABV1FGQ5</accession>
<keyword evidence="3 5" id="KW-0408">Iron</keyword>
<comment type="cofactor">
    <cofactor evidence="5">
        <name>[4Fe-4S] cluster</name>
        <dbReference type="ChEBI" id="CHEBI:49883"/>
    </cofactor>
    <text evidence="5">Binds 1 [4Fe-4S] cluster per subunit.</text>
</comment>
<dbReference type="Proteomes" id="UP001438008">
    <property type="component" value="Unassembled WGS sequence"/>
</dbReference>
<feature type="binding site" evidence="5">
    <location>
        <position position="41"/>
    </location>
    <ligand>
        <name>dimethylallyl diphosphate</name>
        <dbReference type="ChEBI" id="CHEBI:57623"/>
    </ligand>
</feature>
<dbReference type="GO" id="GO:0051745">
    <property type="term" value="F:4-hydroxy-3-methylbut-2-enyl diphosphate reductase activity"/>
    <property type="evidence" value="ECO:0007669"/>
    <property type="project" value="UniProtKB-EC"/>
</dbReference>
<dbReference type="CDD" id="cd13944">
    <property type="entry name" value="lytB_ispH"/>
    <property type="match status" value="1"/>
</dbReference>
<feature type="binding site" evidence="5">
    <location>
        <position position="41"/>
    </location>
    <ligand>
        <name>isopentenyl diphosphate</name>
        <dbReference type="ChEBI" id="CHEBI:128769"/>
    </ligand>
</feature>
<comment type="catalytic activity">
    <reaction evidence="5">
        <text>isopentenyl diphosphate + 2 oxidized [2Fe-2S]-[ferredoxin] + H2O = (2E)-4-hydroxy-3-methylbut-2-enyl diphosphate + 2 reduced [2Fe-2S]-[ferredoxin] + 2 H(+)</text>
        <dbReference type="Rhea" id="RHEA:24488"/>
        <dbReference type="Rhea" id="RHEA-COMP:10000"/>
        <dbReference type="Rhea" id="RHEA-COMP:10001"/>
        <dbReference type="ChEBI" id="CHEBI:15377"/>
        <dbReference type="ChEBI" id="CHEBI:15378"/>
        <dbReference type="ChEBI" id="CHEBI:33737"/>
        <dbReference type="ChEBI" id="CHEBI:33738"/>
        <dbReference type="ChEBI" id="CHEBI:128753"/>
        <dbReference type="ChEBI" id="CHEBI:128769"/>
        <dbReference type="EC" id="1.17.7.4"/>
    </reaction>
</comment>
<evidence type="ECO:0000256" key="5">
    <source>
        <dbReference type="HAMAP-Rule" id="MF_00191"/>
    </source>
</evidence>
<feature type="binding site" evidence="5">
    <location>
        <position position="98"/>
    </location>
    <ligand>
        <name>[4Fe-4S] cluster</name>
        <dbReference type="ChEBI" id="CHEBI:49883"/>
    </ligand>
</feature>
<feature type="active site" description="Proton donor" evidence="5">
    <location>
        <position position="128"/>
    </location>
</feature>
<dbReference type="HAMAP" id="MF_00191">
    <property type="entry name" value="IspH"/>
    <property type="match status" value="1"/>
</dbReference>
<gene>
    <name evidence="5 6" type="primary">ispH</name>
    <name evidence="6" type="ORF">WMO29_04815</name>
</gene>
<dbReference type="Gene3D" id="3.40.50.11270">
    <property type="match status" value="1"/>
</dbReference>
<feature type="binding site" evidence="5">
    <location>
        <position position="222"/>
    </location>
    <ligand>
        <name>isopentenyl diphosphate</name>
        <dbReference type="ChEBI" id="CHEBI:128769"/>
    </ligand>
</feature>
<feature type="binding site" evidence="5">
    <location>
        <position position="223"/>
    </location>
    <ligand>
        <name>dimethylallyl diphosphate</name>
        <dbReference type="ChEBI" id="CHEBI:57623"/>
    </ligand>
</feature>
<feature type="binding site" evidence="5">
    <location>
        <position position="41"/>
    </location>
    <ligand>
        <name>(2E)-4-hydroxy-3-methylbut-2-enyl diphosphate</name>
        <dbReference type="ChEBI" id="CHEBI:128753"/>
    </ligand>
</feature>
<feature type="binding site" evidence="5">
    <location>
        <position position="222"/>
    </location>
    <ligand>
        <name>dimethylallyl diphosphate</name>
        <dbReference type="ChEBI" id="CHEBI:57623"/>
    </ligand>
</feature>
<feature type="binding site" evidence="5">
    <location>
        <position position="126"/>
    </location>
    <ligand>
        <name>isopentenyl diphosphate</name>
        <dbReference type="ChEBI" id="CHEBI:128769"/>
    </ligand>
</feature>
<feature type="binding site" evidence="5">
    <location>
        <position position="76"/>
    </location>
    <ligand>
        <name>dimethylallyl diphosphate</name>
        <dbReference type="ChEBI" id="CHEBI:57623"/>
    </ligand>
</feature>
<protein>
    <recommendedName>
        <fullName evidence="5">4-hydroxy-3-methylbut-2-enyl diphosphate reductase</fullName>
        <shortName evidence="5">HMBPP reductase</shortName>
        <ecNumber evidence="5">1.17.7.4</ecNumber>
    </recommendedName>
</protein>
<dbReference type="InterPro" id="IPR003451">
    <property type="entry name" value="LytB/IspH"/>
</dbReference>
<comment type="function">
    <text evidence="5">Catalyzes the conversion of 1-hydroxy-2-methyl-2-(E)-butenyl 4-diphosphate (HMBPP) into a mixture of isopentenyl diphosphate (IPP) and dimethylallyl diphosphate (DMAPP). Acts in the terminal step of the DOXP/MEP pathway for isoprenoid precursor biosynthesis.</text>
</comment>
<feature type="binding site" evidence="5">
    <location>
        <position position="223"/>
    </location>
    <ligand>
        <name>(2E)-4-hydroxy-3-methylbut-2-enyl diphosphate</name>
        <dbReference type="ChEBI" id="CHEBI:128753"/>
    </ligand>
</feature>
<comment type="caution">
    <text evidence="6">The sequence shown here is derived from an EMBL/GenBank/DDBJ whole genome shotgun (WGS) entry which is preliminary data.</text>
</comment>
<evidence type="ECO:0000256" key="4">
    <source>
        <dbReference type="ARBA" id="ARBA00023014"/>
    </source>
</evidence>
<keyword evidence="5" id="KW-0414">Isoprene biosynthesis</keyword>
<comment type="pathway">
    <text evidence="5">Isoprenoid biosynthesis; isopentenyl diphosphate biosynthesis via DXP pathway; isopentenyl diphosphate from 1-deoxy-D-xylulose 5-phosphate: step 6/6.</text>
</comment>
<dbReference type="NCBIfam" id="NF002187">
    <property type="entry name" value="PRK01045.1-1"/>
    <property type="match status" value="1"/>
</dbReference>
<comment type="catalytic activity">
    <reaction evidence="5">
        <text>dimethylallyl diphosphate + 2 oxidized [2Fe-2S]-[ferredoxin] + H2O = (2E)-4-hydroxy-3-methylbut-2-enyl diphosphate + 2 reduced [2Fe-2S]-[ferredoxin] + 2 H(+)</text>
        <dbReference type="Rhea" id="RHEA:24825"/>
        <dbReference type="Rhea" id="RHEA-COMP:10000"/>
        <dbReference type="Rhea" id="RHEA-COMP:10001"/>
        <dbReference type="ChEBI" id="CHEBI:15377"/>
        <dbReference type="ChEBI" id="CHEBI:15378"/>
        <dbReference type="ChEBI" id="CHEBI:33737"/>
        <dbReference type="ChEBI" id="CHEBI:33738"/>
        <dbReference type="ChEBI" id="CHEBI:57623"/>
        <dbReference type="ChEBI" id="CHEBI:128753"/>
        <dbReference type="EC" id="1.17.7.4"/>
    </reaction>
</comment>
<evidence type="ECO:0000313" key="7">
    <source>
        <dbReference type="Proteomes" id="UP001438008"/>
    </source>
</evidence>